<reference evidence="1 2" key="1">
    <citation type="journal article" date="2019" name="Nat. Ecol. Evol.">
        <title>Megaphylogeny resolves global patterns of mushroom evolution.</title>
        <authorList>
            <person name="Varga T."/>
            <person name="Krizsan K."/>
            <person name="Foldi C."/>
            <person name="Dima B."/>
            <person name="Sanchez-Garcia M."/>
            <person name="Sanchez-Ramirez S."/>
            <person name="Szollosi G.J."/>
            <person name="Szarkandi J.G."/>
            <person name="Papp V."/>
            <person name="Albert L."/>
            <person name="Andreopoulos W."/>
            <person name="Angelini C."/>
            <person name="Antonin V."/>
            <person name="Barry K.W."/>
            <person name="Bougher N.L."/>
            <person name="Buchanan P."/>
            <person name="Buyck B."/>
            <person name="Bense V."/>
            <person name="Catcheside P."/>
            <person name="Chovatia M."/>
            <person name="Cooper J."/>
            <person name="Damon W."/>
            <person name="Desjardin D."/>
            <person name="Finy P."/>
            <person name="Geml J."/>
            <person name="Haridas S."/>
            <person name="Hughes K."/>
            <person name="Justo A."/>
            <person name="Karasinski D."/>
            <person name="Kautmanova I."/>
            <person name="Kiss B."/>
            <person name="Kocsube S."/>
            <person name="Kotiranta H."/>
            <person name="LaButti K.M."/>
            <person name="Lechner B.E."/>
            <person name="Liimatainen K."/>
            <person name="Lipzen A."/>
            <person name="Lukacs Z."/>
            <person name="Mihaltcheva S."/>
            <person name="Morgado L.N."/>
            <person name="Niskanen T."/>
            <person name="Noordeloos M.E."/>
            <person name="Ohm R.A."/>
            <person name="Ortiz-Santana B."/>
            <person name="Ovrebo C."/>
            <person name="Racz N."/>
            <person name="Riley R."/>
            <person name="Savchenko A."/>
            <person name="Shiryaev A."/>
            <person name="Soop K."/>
            <person name="Spirin V."/>
            <person name="Szebenyi C."/>
            <person name="Tomsovsky M."/>
            <person name="Tulloss R.E."/>
            <person name="Uehling J."/>
            <person name="Grigoriev I.V."/>
            <person name="Vagvolgyi C."/>
            <person name="Papp T."/>
            <person name="Martin F.M."/>
            <person name="Miettinen O."/>
            <person name="Hibbett D.S."/>
            <person name="Nagy L.G."/>
        </authorList>
    </citation>
    <scope>NUCLEOTIDE SEQUENCE [LARGE SCALE GENOMIC DNA]</scope>
    <source>
        <strain evidence="1 2">NL-1719</strain>
    </source>
</reference>
<dbReference type="EMBL" id="ML208652">
    <property type="protein sequence ID" value="TFK61529.1"/>
    <property type="molecule type" value="Genomic_DNA"/>
</dbReference>
<sequence>LTVYTLASLVLCLLTWFNVFAHTTYVLRVANRPELIISTIATSFGLFPSLLGYAGILHNNRRFL</sequence>
<proteinExistence type="predicted"/>
<keyword evidence="2" id="KW-1185">Reference proteome</keyword>
<gene>
    <name evidence="1" type="ORF">BDN72DRAFT_728590</name>
</gene>
<evidence type="ECO:0000313" key="1">
    <source>
        <dbReference type="EMBL" id="TFK61529.1"/>
    </source>
</evidence>
<evidence type="ECO:0000313" key="2">
    <source>
        <dbReference type="Proteomes" id="UP000308600"/>
    </source>
</evidence>
<organism evidence="1 2">
    <name type="scientific">Pluteus cervinus</name>
    <dbReference type="NCBI Taxonomy" id="181527"/>
    <lineage>
        <taxon>Eukaryota</taxon>
        <taxon>Fungi</taxon>
        <taxon>Dikarya</taxon>
        <taxon>Basidiomycota</taxon>
        <taxon>Agaricomycotina</taxon>
        <taxon>Agaricomycetes</taxon>
        <taxon>Agaricomycetidae</taxon>
        <taxon>Agaricales</taxon>
        <taxon>Pluteineae</taxon>
        <taxon>Pluteaceae</taxon>
        <taxon>Pluteus</taxon>
    </lineage>
</organism>
<name>A0ACD3A805_9AGAR</name>
<feature type="non-terminal residue" evidence="1">
    <location>
        <position position="1"/>
    </location>
</feature>
<dbReference type="Proteomes" id="UP000308600">
    <property type="component" value="Unassembled WGS sequence"/>
</dbReference>
<protein>
    <submittedName>
        <fullName evidence="1">Uncharacterized protein</fullName>
    </submittedName>
</protein>
<feature type="non-terminal residue" evidence="1">
    <location>
        <position position="64"/>
    </location>
</feature>
<accession>A0ACD3A805</accession>